<comment type="caution">
    <text evidence="2">The sequence shown here is derived from an EMBL/GenBank/DDBJ whole genome shotgun (WGS) entry which is preliminary data.</text>
</comment>
<dbReference type="AlphaFoldDB" id="A0A6A5FFW4"/>
<gene>
    <name evidence="2" type="ORF">PFLUV_G00000050</name>
</gene>
<evidence type="ECO:0000313" key="3">
    <source>
        <dbReference type="Proteomes" id="UP000465112"/>
    </source>
</evidence>
<evidence type="ECO:0000313" key="2">
    <source>
        <dbReference type="EMBL" id="KAF1394416.1"/>
    </source>
</evidence>
<sequence length="145" mass="15715">MGLRHNAIHAMLANPHLAPFELIDRPCLPQDWTLIDHLMVIHKVKESDYIEDDPQGSILSMARTLALCYVSENEGSQCVVLVKDGTRAQKPAQKAAPSYPPSVDDDGADDGGDFCDGDEDGDGDFGGLRGINMAALEGAWCPRHI</sequence>
<reference evidence="2 3" key="1">
    <citation type="submission" date="2019-06" db="EMBL/GenBank/DDBJ databases">
        <title>A chromosome-scale genome assembly of the European perch, Perca fluviatilis.</title>
        <authorList>
            <person name="Roques C."/>
            <person name="Zahm M."/>
            <person name="Cabau C."/>
            <person name="Klopp C."/>
            <person name="Bouchez O."/>
            <person name="Donnadieu C."/>
            <person name="Kuhl H."/>
            <person name="Gislard M."/>
            <person name="Guendouz S."/>
            <person name="Journot L."/>
            <person name="Haffray P."/>
            <person name="Bestin A."/>
            <person name="Morvezen R."/>
            <person name="Feron R."/>
            <person name="Wen M."/>
            <person name="Jouanno E."/>
            <person name="Herpin A."/>
            <person name="Schartl M."/>
            <person name="Postlethwait J."/>
            <person name="Schaerlinger B."/>
            <person name="Chardard D."/>
            <person name="Lecocq T."/>
            <person name="Poncet C."/>
            <person name="Jaffrelo L."/>
            <person name="Lampietro C."/>
            <person name="Guiguen Y."/>
        </authorList>
    </citation>
    <scope>NUCLEOTIDE SEQUENCE [LARGE SCALE GENOMIC DNA]</scope>
    <source>
        <tissue evidence="2">Blood</tissue>
    </source>
</reference>
<dbReference type="Proteomes" id="UP000465112">
    <property type="component" value="Chromosome 1"/>
</dbReference>
<keyword evidence="3" id="KW-1185">Reference proteome</keyword>
<feature type="region of interest" description="Disordered" evidence="1">
    <location>
        <begin position="88"/>
        <end position="119"/>
    </location>
</feature>
<dbReference type="EMBL" id="VHII01000001">
    <property type="protein sequence ID" value="KAF1394416.1"/>
    <property type="molecule type" value="Genomic_DNA"/>
</dbReference>
<protein>
    <submittedName>
        <fullName evidence="2">Uncharacterized protein</fullName>
    </submittedName>
</protein>
<feature type="compositionally biased region" description="Acidic residues" evidence="1">
    <location>
        <begin position="103"/>
        <end position="119"/>
    </location>
</feature>
<name>A0A6A5FFW4_PERFL</name>
<organism evidence="2 3">
    <name type="scientific">Perca fluviatilis</name>
    <name type="common">European perch</name>
    <dbReference type="NCBI Taxonomy" id="8168"/>
    <lineage>
        <taxon>Eukaryota</taxon>
        <taxon>Metazoa</taxon>
        <taxon>Chordata</taxon>
        <taxon>Craniata</taxon>
        <taxon>Vertebrata</taxon>
        <taxon>Euteleostomi</taxon>
        <taxon>Actinopterygii</taxon>
        <taxon>Neopterygii</taxon>
        <taxon>Teleostei</taxon>
        <taxon>Neoteleostei</taxon>
        <taxon>Acanthomorphata</taxon>
        <taxon>Eupercaria</taxon>
        <taxon>Perciformes</taxon>
        <taxon>Percoidei</taxon>
        <taxon>Percidae</taxon>
        <taxon>Percinae</taxon>
        <taxon>Perca</taxon>
    </lineage>
</organism>
<evidence type="ECO:0000256" key="1">
    <source>
        <dbReference type="SAM" id="MobiDB-lite"/>
    </source>
</evidence>
<accession>A0A6A5FFW4</accession>
<proteinExistence type="predicted"/>